<reference evidence="3" key="2">
    <citation type="submission" date="2015-01" db="EMBL/GenBank/DDBJ databases">
        <title>Evolutionary Origins and Diversification of the Mycorrhizal Mutualists.</title>
        <authorList>
            <consortium name="DOE Joint Genome Institute"/>
            <consortium name="Mycorrhizal Genomics Consortium"/>
            <person name="Kohler A."/>
            <person name="Kuo A."/>
            <person name="Nagy L.G."/>
            <person name="Floudas D."/>
            <person name="Copeland A."/>
            <person name="Barry K.W."/>
            <person name="Cichocki N."/>
            <person name="Veneault-Fourrey C."/>
            <person name="LaButti K."/>
            <person name="Lindquist E.A."/>
            <person name="Lipzen A."/>
            <person name="Lundell T."/>
            <person name="Morin E."/>
            <person name="Murat C."/>
            <person name="Riley R."/>
            <person name="Ohm R."/>
            <person name="Sun H."/>
            <person name="Tunlid A."/>
            <person name="Henrissat B."/>
            <person name="Grigoriev I.V."/>
            <person name="Hibbett D.S."/>
            <person name="Martin F."/>
        </authorList>
    </citation>
    <scope>NUCLEOTIDE SEQUENCE [LARGE SCALE GENOMIC DNA]</scope>
    <source>
        <strain evidence="3">441</strain>
    </source>
</reference>
<evidence type="ECO:0000256" key="1">
    <source>
        <dbReference type="SAM" id="MobiDB-lite"/>
    </source>
</evidence>
<sequence length="374" mass="40090">MPPPVAAHLRPPPPPAADDDDMYEDDEIDPDVLDALDQVETRAASPPKPAKLAARDLVQDLPGHITPISNTAAQSANLEFDPCTTRTVPSIARQQTSLHFSSPEKGKATSTLVPDIGLSPIRVQKHDFGFTWDSDESEAFRAFGEGPNGGTGPVAKANARVHTMLPMKPDPAIEDNLKATLMSPSNVNIAPSWGVRPKVRSTTSNGSSLEPLDSFSMDMEFDDDFLAQVEEAERQALALTETSFSRVARHTSDKGKGKASSIPLGSSNSATRPVSNSVRTQSTSDARDSPILEEVTPYPPPLTQLPRRARGSPHPPPSTQPKPTTRYLTRDPTVIVVSSSDSENGGACAEDQFESEWAGLGINGKLEDVIDISD</sequence>
<evidence type="ECO:0000313" key="2">
    <source>
        <dbReference type="EMBL" id="KIK19685.1"/>
    </source>
</evidence>
<gene>
    <name evidence="2" type="ORF">PISMIDRAFT_619792</name>
</gene>
<organism evidence="2 3">
    <name type="scientific">Pisolithus microcarpus 441</name>
    <dbReference type="NCBI Taxonomy" id="765257"/>
    <lineage>
        <taxon>Eukaryota</taxon>
        <taxon>Fungi</taxon>
        <taxon>Dikarya</taxon>
        <taxon>Basidiomycota</taxon>
        <taxon>Agaricomycotina</taxon>
        <taxon>Agaricomycetes</taxon>
        <taxon>Agaricomycetidae</taxon>
        <taxon>Boletales</taxon>
        <taxon>Sclerodermatineae</taxon>
        <taxon>Pisolithaceae</taxon>
        <taxon>Pisolithus</taxon>
    </lineage>
</organism>
<feature type="region of interest" description="Disordered" evidence="1">
    <location>
        <begin position="1"/>
        <end position="29"/>
    </location>
</feature>
<proteinExistence type="predicted"/>
<dbReference type="AlphaFoldDB" id="A0A0C9Y4Q8"/>
<dbReference type="OrthoDB" id="2686760at2759"/>
<evidence type="ECO:0000313" key="3">
    <source>
        <dbReference type="Proteomes" id="UP000054018"/>
    </source>
</evidence>
<name>A0A0C9Y4Q8_9AGAM</name>
<keyword evidence="3" id="KW-1185">Reference proteome</keyword>
<protein>
    <submittedName>
        <fullName evidence="2">Unplaced genomic scaffold scaffold_96, whole genome shotgun sequence</fullName>
    </submittedName>
</protein>
<dbReference type="EMBL" id="KN833780">
    <property type="protein sequence ID" value="KIK19685.1"/>
    <property type="molecule type" value="Genomic_DNA"/>
</dbReference>
<feature type="region of interest" description="Disordered" evidence="1">
    <location>
        <begin position="246"/>
        <end position="331"/>
    </location>
</feature>
<feature type="compositionally biased region" description="Polar residues" evidence="1">
    <location>
        <begin position="263"/>
        <end position="284"/>
    </location>
</feature>
<dbReference type="Proteomes" id="UP000054018">
    <property type="component" value="Unassembled WGS sequence"/>
</dbReference>
<accession>A0A0C9Y4Q8</accession>
<reference evidence="2 3" key="1">
    <citation type="submission" date="2014-04" db="EMBL/GenBank/DDBJ databases">
        <authorList>
            <consortium name="DOE Joint Genome Institute"/>
            <person name="Kuo A."/>
            <person name="Kohler A."/>
            <person name="Costa M.D."/>
            <person name="Nagy L.G."/>
            <person name="Floudas D."/>
            <person name="Copeland A."/>
            <person name="Barry K.W."/>
            <person name="Cichocki N."/>
            <person name="Veneault-Fourrey C."/>
            <person name="LaButti K."/>
            <person name="Lindquist E.A."/>
            <person name="Lipzen A."/>
            <person name="Lundell T."/>
            <person name="Morin E."/>
            <person name="Murat C."/>
            <person name="Sun H."/>
            <person name="Tunlid A."/>
            <person name="Henrissat B."/>
            <person name="Grigoriev I.V."/>
            <person name="Hibbett D.S."/>
            <person name="Martin F."/>
            <person name="Nordberg H.P."/>
            <person name="Cantor M.N."/>
            <person name="Hua S.X."/>
        </authorList>
    </citation>
    <scope>NUCLEOTIDE SEQUENCE [LARGE SCALE GENOMIC DNA]</scope>
    <source>
        <strain evidence="2 3">441</strain>
    </source>
</reference>
<dbReference type="HOGENOM" id="CLU_739906_0_0_1"/>
<feature type="compositionally biased region" description="Pro residues" evidence="1">
    <location>
        <begin position="1"/>
        <end position="16"/>
    </location>
</feature>
<feature type="compositionally biased region" description="Acidic residues" evidence="1">
    <location>
        <begin position="17"/>
        <end position="29"/>
    </location>
</feature>